<name>A0AAE9Y6R7_9ACTN</name>
<reference evidence="2" key="1">
    <citation type="submission" date="2023-01" db="EMBL/GenBank/DDBJ databases">
        <title>The diversity of Class Acidimicrobiia in South China Sea sediment environments and the proposal of Iamia marina sp. nov., a novel species of the genus Iamia.</title>
        <authorList>
            <person name="He Y."/>
            <person name="Tian X."/>
        </authorList>
    </citation>
    <scope>NUCLEOTIDE SEQUENCE</scope>
    <source>
        <strain evidence="2">DSM 19957</strain>
    </source>
</reference>
<proteinExistence type="predicted"/>
<organism evidence="2 3">
    <name type="scientific">Iamia majanohamensis</name>
    <dbReference type="NCBI Taxonomy" id="467976"/>
    <lineage>
        <taxon>Bacteria</taxon>
        <taxon>Bacillati</taxon>
        <taxon>Actinomycetota</taxon>
        <taxon>Acidimicrobiia</taxon>
        <taxon>Acidimicrobiales</taxon>
        <taxon>Iamiaceae</taxon>
        <taxon>Iamia</taxon>
    </lineage>
</organism>
<dbReference type="RefSeq" id="WP_272734893.1">
    <property type="nucleotide sequence ID" value="NZ_CP116942.1"/>
</dbReference>
<dbReference type="Proteomes" id="UP001216390">
    <property type="component" value="Chromosome"/>
</dbReference>
<evidence type="ECO:0000259" key="1">
    <source>
        <dbReference type="Pfam" id="PF13946"/>
    </source>
</evidence>
<dbReference type="KEGG" id="ima:PO878_12765"/>
<keyword evidence="3" id="KW-1185">Reference proteome</keyword>
<evidence type="ECO:0000313" key="3">
    <source>
        <dbReference type="Proteomes" id="UP001216390"/>
    </source>
</evidence>
<dbReference type="Pfam" id="PF13946">
    <property type="entry name" value="DUF4214"/>
    <property type="match status" value="1"/>
</dbReference>
<dbReference type="EMBL" id="CP116942">
    <property type="protein sequence ID" value="WCO65368.1"/>
    <property type="molecule type" value="Genomic_DNA"/>
</dbReference>
<gene>
    <name evidence="2" type="ORF">PO878_12765</name>
</gene>
<protein>
    <submittedName>
        <fullName evidence="2">DUF4214 domain-containing protein</fullName>
    </submittedName>
</protein>
<dbReference type="AlphaFoldDB" id="A0AAE9Y6R7"/>
<dbReference type="InterPro" id="IPR025282">
    <property type="entry name" value="DUF4214"/>
</dbReference>
<accession>A0AAE9Y6R7</accession>
<feature type="domain" description="DUF4214" evidence="1">
    <location>
        <begin position="128"/>
        <end position="192"/>
    </location>
</feature>
<evidence type="ECO:0000313" key="2">
    <source>
        <dbReference type="EMBL" id="WCO65368.1"/>
    </source>
</evidence>
<sequence>MPLPTRPLRRSLAVGATVVAVVVALVLGVAPAGADPRTDAAYADAAHRSLVGRPATAQESAAWVAHIGAGGSRGSLVVPLAGSEELEAQLVEAEYQGILGRSADAGGGAFWLDYLQRPGATLRSFEARLLGSPEFARRAGPTSEDLVVALYDVILRRAPSDADVTYWTGRIDGGANPVIVARGFLGSREARALDVRLAYEGFLGRAVDAGGLALWIDRLGATGDEQLLWASLVVSREYYDKVPAADRARTVPVAVPVSLALGQG</sequence>